<reference evidence="2 3" key="1">
    <citation type="submission" date="2023-01" db="EMBL/GenBank/DDBJ databases">
        <title>Analysis of 21 Apiospora genomes using comparative genomics revels a genus with tremendous synthesis potential of carbohydrate active enzymes and secondary metabolites.</title>
        <authorList>
            <person name="Sorensen T."/>
        </authorList>
    </citation>
    <scope>NUCLEOTIDE SEQUENCE [LARGE SCALE GENOMIC DNA]</scope>
    <source>
        <strain evidence="2 3">CBS 33761</strain>
    </source>
</reference>
<protein>
    <submittedName>
        <fullName evidence="2">Uncharacterized protein</fullName>
    </submittedName>
</protein>
<evidence type="ECO:0000313" key="2">
    <source>
        <dbReference type="EMBL" id="KAK8039996.1"/>
    </source>
</evidence>
<feature type="region of interest" description="Disordered" evidence="1">
    <location>
        <begin position="87"/>
        <end position="119"/>
    </location>
</feature>
<feature type="compositionally biased region" description="Basic and acidic residues" evidence="1">
    <location>
        <begin position="109"/>
        <end position="119"/>
    </location>
</feature>
<keyword evidence="3" id="KW-1185">Reference proteome</keyword>
<evidence type="ECO:0000313" key="3">
    <source>
        <dbReference type="Proteomes" id="UP001444661"/>
    </source>
</evidence>
<name>A0ABR1T1P7_9PEZI</name>
<dbReference type="Proteomes" id="UP001444661">
    <property type="component" value="Unassembled WGS sequence"/>
</dbReference>
<evidence type="ECO:0000256" key="1">
    <source>
        <dbReference type="SAM" id="MobiDB-lite"/>
    </source>
</evidence>
<organism evidence="2 3">
    <name type="scientific">Apiospora rasikravindrae</name>
    <dbReference type="NCBI Taxonomy" id="990691"/>
    <lineage>
        <taxon>Eukaryota</taxon>
        <taxon>Fungi</taxon>
        <taxon>Dikarya</taxon>
        <taxon>Ascomycota</taxon>
        <taxon>Pezizomycotina</taxon>
        <taxon>Sordariomycetes</taxon>
        <taxon>Xylariomycetidae</taxon>
        <taxon>Amphisphaeriales</taxon>
        <taxon>Apiosporaceae</taxon>
        <taxon>Apiospora</taxon>
    </lineage>
</organism>
<dbReference type="EMBL" id="JAQQWK010000006">
    <property type="protein sequence ID" value="KAK8039996.1"/>
    <property type="molecule type" value="Genomic_DNA"/>
</dbReference>
<gene>
    <name evidence="2" type="ORF">PG993_008407</name>
</gene>
<comment type="caution">
    <text evidence="2">The sequence shown here is derived from an EMBL/GenBank/DDBJ whole genome shotgun (WGS) entry which is preliminary data.</text>
</comment>
<feature type="region of interest" description="Disordered" evidence="1">
    <location>
        <begin position="27"/>
        <end position="57"/>
    </location>
</feature>
<sequence length="332" mass="38693">MPPRSRIVRLRAVAAGMQQPRSQLLPRHRCHHDNTPTRATSVRPSSLAATPTKTDPMSDIFYDLEQRKRPEDPARYRPSSTNLFRQFAAFRRRTPSPRPGDRSSSCNNGHERNAYPTDARRQYLDVMQRYTQRLDSFTKPYKGPWERAANMNSFIATYSSFRDMDLGAFNLAHLQWCQGAQPSRWARMHLNEYWRRVNIHPSGNSKESIEAAKARLAADNAAWRVYKWIYEGRPVRNWFEQNLDRDPSAKGENDSEKSFHRRRTLRCHLLQGTVQAIYRWGSEDACNDVLFFLLRCANSLDKHLDIAPVLVREIQSNRHRVGLELAAFDLYC</sequence>
<accession>A0ABR1T1P7</accession>
<feature type="compositionally biased region" description="Polar residues" evidence="1">
    <location>
        <begin position="36"/>
        <end position="55"/>
    </location>
</feature>
<proteinExistence type="predicted"/>